<reference evidence="2" key="1">
    <citation type="submission" date="2022-07" db="EMBL/GenBank/DDBJ databases">
        <title>Chromosome-level genome of Muraenolepis orangiensis.</title>
        <authorList>
            <person name="Kim J."/>
        </authorList>
    </citation>
    <scope>NUCLEOTIDE SEQUENCE</scope>
    <source>
        <strain evidence="2">KU_S4_2022</strain>
        <tissue evidence="2">Muscle</tissue>
    </source>
</reference>
<comment type="caution">
    <text evidence="2">The sequence shown here is derived from an EMBL/GenBank/DDBJ whole genome shotgun (WGS) entry which is preliminary data.</text>
</comment>
<name>A0A9Q0DLV6_9TELE</name>
<evidence type="ECO:0000313" key="2">
    <source>
        <dbReference type="EMBL" id="KAJ3589936.1"/>
    </source>
</evidence>
<accession>A0A9Q0DLV6</accession>
<protein>
    <submittedName>
        <fullName evidence="2">Uncharacterized protein</fullName>
    </submittedName>
</protein>
<feature type="region of interest" description="Disordered" evidence="1">
    <location>
        <begin position="1"/>
        <end position="66"/>
    </location>
</feature>
<dbReference type="EMBL" id="JANIIK010000114">
    <property type="protein sequence ID" value="KAJ3589936.1"/>
    <property type="molecule type" value="Genomic_DNA"/>
</dbReference>
<evidence type="ECO:0000313" key="3">
    <source>
        <dbReference type="Proteomes" id="UP001148018"/>
    </source>
</evidence>
<proteinExistence type="predicted"/>
<gene>
    <name evidence="2" type="ORF">NHX12_007893</name>
</gene>
<evidence type="ECO:0000256" key="1">
    <source>
        <dbReference type="SAM" id="MobiDB-lite"/>
    </source>
</evidence>
<dbReference type="Proteomes" id="UP001148018">
    <property type="component" value="Unassembled WGS sequence"/>
</dbReference>
<organism evidence="2 3">
    <name type="scientific">Muraenolepis orangiensis</name>
    <name type="common">Patagonian moray cod</name>
    <dbReference type="NCBI Taxonomy" id="630683"/>
    <lineage>
        <taxon>Eukaryota</taxon>
        <taxon>Metazoa</taxon>
        <taxon>Chordata</taxon>
        <taxon>Craniata</taxon>
        <taxon>Vertebrata</taxon>
        <taxon>Euteleostomi</taxon>
        <taxon>Actinopterygii</taxon>
        <taxon>Neopterygii</taxon>
        <taxon>Teleostei</taxon>
        <taxon>Neoteleostei</taxon>
        <taxon>Acanthomorphata</taxon>
        <taxon>Zeiogadaria</taxon>
        <taxon>Gadariae</taxon>
        <taxon>Gadiformes</taxon>
        <taxon>Muraenolepidoidei</taxon>
        <taxon>Muraenolepididae</taxon>
        <taxon>Muraenolepis</taxon>
    </lineage>
</organism>
<sequence length="66" mass="6710">MERPEPTVAQFKVEKSSSGPHGGSGSGPHGAQASGPHGGSGPPDLMDQEARGLVESAQTNRLRSSD</sequence>
<feature type="compositionally biased region" description="Polar residues" evidence="1">
    <location>
        <begin position="56"/>
        <end position="66"/>
    </location>
</feature>
<dbReference type="AlphaFoldDB" id="A0A9Q0DLV6"/>
<keyword evidence="3" id="KW-1185">Reference proteome</keyword>